<keyword evidence="9" id="KW-1185">Reference proteome</keyword>
<feature type="transmembrane region" description="Helical" evidence="6">
    <location>
        <begin position="41"/>
        <end position="61"/>
    </location>
</feature>
<dbReference type="PANTHER" id="PTHR33048">
    <property type="entry name" value="PTH11-LIKE INTEGRAL MEMBRANE PROTEIN (AFU_ORTHOLOGUE AFUA_5G11245)"/>
    <property type="match status" value="1"/>
</dbReference>
<protein>
    <recommendedName>
        <fullName evidence="7">Rhodopsin domain-containing protein</fullName>
    </recommendedName>
</protein>
<evidence type="ECO:0000256" key="6">
    <source>
        <dbReference type="SAM" id="Phobius"/>
    </source>
</evidence>
<proteinExistence type="inferred from homology"/>
<evidence type="ECO:0000256" key="3">
    <source>
        <dbReference type="ARBA" id="ARBA00022989"/>
    </source>
</evidence>
<feature type="transmembrane region" description="Helical" evidence="6">
    <location>
        <begin position="129"/>
        <end position="148"/>
    </location>
</feature>
<dbReference type="OrthoDB" id="3903189at2759"/>
<keyword evidence="3 6" id="KW-1133">Transmembrane helix</keyword>
<dbReference type="InterPro" id="IPR052337">
    <property type="entry name" value="SAT4-like"/>
</dbReference>
<comment type="similarity">
    <text evidence="5">Belongs to the SAT4 family.</text>
</comment>
<evidence type="ECO:0000313" key="8">
    <source>
        <dbReference type="EMBL" id="KAF2096728.1"/>
    </source>
</evidence>
<sequence>MLALAVESWIWYGVAVFIAICRLVSRSLLFGSPLHLKVDDWIMCFGICTYTALVVIMNIVADKSSNLIPPGVDVNTFTPQEISDRVLGSKLVLVVEQMQCFTIWTMKTTLLIMYYRVTYQLPQNIAVKILAVFVGVSFAVMEILYFGVWCRPFHDYWAVPTPNPQCDAATDHLITNAVFNLTSDIVMLAIGFSMAMKSRLPWKRRIIVYCIFALGIFVITAAVLNKYYSFTNPYGSLWTFWYIREASTATIVANLPYTWHLIRRV</sequence>
<dbReference type="AlphaFoldDB" id="A0A9P4IC98"/>
<accession>A0A9P4IC98</accession>
<evidence type="ECO:0000256" key="1">
    <source>
        <dbReference type="ARBA" id="ARBA00004141"/>
    </source>
</evidence>
<keyword evidence="2 6" id="KW-0812">Transmembrane</keyword>
<name>A0A9P4IC98_9PEZI</name>
<evidence type="ECO:0000259" key="7">
    <source>
        <dbReference type="Pfam" id="PF20684"/>
    </source>
</evidence>
<evidence type="ECO:0000313" key="9">
    <source>
        <dbReference type="Proteomes" id="UP000799772"/>
    </source>
</evidence>
<evidence type="ECO:0000256" key="4">
    <source>
        <dbReference type="ARBA" id="ARBA00023136"/>
    </source>
</evidence>
<feature type="transmembrane region" description="Helical" evidence="6">
    <location>
        <begin position="101"/>
        <end position="117"/>
    </location>
</feature>
<gene>
    <name evidence="8" type="ORF">NA57DRAFT_21491</name>
</gene>
<evidence type="ECO:0000256" key="5">
    <source>
        <dbReference type="ARBA" id="ARBA00038359"/>
    </source>
</evidence>
<feature type="domain" description="Rhodopsin" evidence="7">
    <location>
        <begin position="22"/>
        <end position="264"/>
    </location>
</feature>
<keyword evidence="4 6" id="KW-0472">Membrane</keyword>
<feature type="transmembrane region" description="Helical" evidence="6">
    <location>
        <begin position="173"/>
        <end position="194"/>
    </location>
</feature>
<feature type="transmembrane region" description="Helical" evidence="6">
    <location>
        <begin position="12"/>
        <end position="29"/>
    </location>
</feature>
<reference evidence="8" key="1">
    <citation type="journal article" date="2020" name="Stud. Mycol.">
        <title>101 Dothideomycetes genomes: a test case for predicting lifestyles and emergence of pathogens.</title>
        <authorList>
            <person name="Haridas S."/>
            <person name="Albert R."/>
            <person name="Binder M."/>
            <person name="Bloem J."/>
            <person name="Labutti K."/>
            <person name="Salamov A."/>
            <person name="Andreopoulos B."/>
            <person name="Baker S."/>
            <person name="Barry K."/>
            <person name="Bills G."/>
            <person name="Bluhm B."/>
            <person name="Cannon C."/>
            <person name="Castanera R."/>
            <person name="Culley D."/>
            <person name="Daum C."/>
            <person name="Ezra D."/>
            <person name="Gonzalez J."/>
            <person name="Henrissat B."/>
            <person name="Kuo A."/>
            <person name="Liang C."/>
            <person name="Lipzen A."/>
            <person name="Lutzoni F."/>
            <person name="Magnuson J."/>
            <person name="Mondo S."/>
            <person name="Nolan M."/>
            <person name="Ohm R."/>
            <person name="Pangilinan J."/>
            <person name="Park H.-J."/>
            <person name="Ramirez L."/>
            <person name="Alfaro M."/>
            <person name="Sun H."/>
            <person name="Tritt A."/>
            <person name="Yoshinaga Y."/>
            <person name="Zwiers L.-H."/>
            <person name="Turgeon B."/>
            <person name="Goodwin S."/>
            <person name="Spatafora J."/>
            <person name="Crous P."/>
            <person name="Grigoriev I."/>
        </authorList>
    </citation>
    <scope>NUCLEOTIDE SEQUENCE</scope>
    <source>
        <strain evidence="8">CBS 133067</strain>
    </source>
</reference>
<dbReference type="Pfam" id="PF20684">
    <property type="entry name" value="Fung_rhodopsin"/>
    <property type="match status" value="1"/>
</dbReference>
<organism evidence="8 9">
    <name type="scientific">Rhizodiscina lignyota</name>
    <dbReference type="NCBI Taxonomy" id="1504668"/>
    <lineage>
        <taxon>Eukaryota</taxon>
        <taxon>Fungi</taxon>
        <taxon>Dikarya</taxon>
        <taxon>Ascomycota</taxon>
        <taxon>Pezizomycotina</taxon>
        <taxon>Dothideomycetes</taxon>
        <taxon>Pleosporomycetidae</taxon>
        <taxon>Aulographales</taxon>
        <taxon>Rhizodiscinaceae</taxon>
        <taxon>Rhizodiscina</taxon>
    </lineage>
</organism>
<feature type="non-terminal residue" evidence="8">
    <location>
        <position position="265"/>
    </location>
</feature>
<comment type="caution">
    <text evidence="8">The sequence shown here is derived from an EMBL/GenBank/DDBJ whole genome shotgun (WGS) entry which is preliminary data.</text>
</comment>
<feature type="transmembrane region" description="Helical" evidence="6">
    <location>
        <begin position="206"/>
        <end position="228"/>
    </location>
</feature>
<dbReference type="Proteomes" id="UP000799772">
    <property type="component" value="Unassembled WGS sequence"/>
</dbReference>
<dbReference type="InterPro" id="IPR049326">
    <property type="entry name" value="Rhodopsin_dom_fungi"/>
</dbReference>
<comment type="subcellular location">
    <subcellularLocation>
        <location evidence="1">Membrane</location>
        <topology evidence="1">Multi-pass membrane protein</topology>
    </subcellularLocation>
</comment>
<evidence type="ECO:0000256" key="2">
    <source>
        <dbReference type="ARBA" id="ARBA00022692"/>
    </source>
</evidence>
<dbReference type="EMBL" id="ML978129">
    <property type="protein sequence ID" value="KAF2096728.1"/>
    <property type="molecule type" value="Genomic_DNA"/>
</dbReference>
<feature type="transmembrane region" description="Helical" evidence="6">
    <location>
        <begin position="240"/>
        <end position="262"/>
    </location>
</feature>
<dbReference type="GO" id="GO:0016020">
    <property type="term" value="C:membrane"/>
    <property type="evidence" value="ECO:0007669"/>
    <property type="project" value="UniProtKB-SubCell"/>
</dbReference>
<dbReference type="PANTHER" id="PTHR33048:SF149">
    <property type="entry name" value="UBID FAMILY DECARBOXYLASE"/>
    <property type="match status" value="1"/>
</dbReference>